<evidence type="ECO:0000313" key="11">
    <source>
        <dbReference type="EMBL" id="ADJ27493.1"/>
    </source>
</evidence>
<dbReference type="CDD" id="cd01878">
    <property type="entry name" value="HflX"/>
    <property type="match status" value="1"/>
</dbReference>
<evidence type="ECO:0000256" key="2">
    <source>
        <dbReference type="ARBA" id="ARBA00022723"/>
    </source>
</evidence>
<keyword evidence="3 6" id="KW-0547">Nucleotide-binding</keyword>
<dbReference type="PANTHER" id="PTHR10229">
    <property type="entry name" value="GTP-BINDING PROTEIN HFLX"/>
    <property type="match status" value="1"/>
</dbReference>
<dbReference type="STRING" id="105559.Nwat_0530"/>
<dbReference type="OrthoDB" id="9812272at2"/>
<keyword evidence="12" id="KW-1185">Reference proteome</keyword>
<evidence type="ECO:0000313" key="12">
    <source>
        <dbReference type="Proteomes" id="UP000000393"/>
    </source>
</evidence>
<evidence type="ECO:0000256" key="8">
    <source>
        <dbReference type="PIRSR" id="PIRSR006809-2"/>
    </source>
</evidence>
<dbReference type="InterPro" id="IPR025121">
    <property type="entry name" value="GTPase_HflX_N"/>
</dbReference>
<dbReference type="FunFam" id="3.40.50.11060:FF:000001">
    <property type="entry name" value="GTPase HflX"/>
    <property type="match status" value="1"/>
</dbReference>
<reference evidence="11 12" key="1">
    <citation type="submission" date="2010-06" db="EMBL/GenBank/DDBJ databases">
        <title>Complete sequence of chromosome of Nitrosococcus watsoni C-113.</title>
        <authorList>
            <consortium name="US DOE Joint Genome Institute"/>
            <person name="Lucas S."/>
            <person name="Copeland A."/>
            <person name="Lapidus A."/>
            <person name="Cheng J.-F."/>
            <person name="Bruce D."/>
            <person name="Goodwin L."/>
            <person name="Pitluck S."/>
            <person name="Malfatti S.A."/>
            <person name="Chain P.S.G."/>
            <person name="Land M."/>
            <person name="Hauser L."/>
            <person name="Kyrpides N."/>
            <person name="Ivanova N."/>
            <person name="Cambell M.A."/>
            <person name="Heidelberg J.F."/>
            <person name="Klotz M.G."/>
            <person name="Woyke T."/>
        </authorList>
    </citation>
    <scope>NUCLEOTIDE SEQUENCE [LARGE SCALE GENOMIC DNA]</scope>
    <source>
        <strain evidence="11 12">C-113</strain>
    </source>
</reference>
<evidence type="ECO:0000259" key="10">
    <source>
        <dbReference type="PROSITE" id="PS51705"/>
    </source>
</evidence>
<dbReference type="NCBIfam" id="TIGR03156">
    <property type="entry name" value="GTP_HflX"/>
    <property type="match status" value="1"/>
</dbReference>
<feature type="binding site" evidence="8">
    <location>
        <position position="236"/>
    </location>
    <ligand>
        <name>Mg(2+)</name>
        <dbReference type="ChEBI" id="CHEBI:18420"/>
    </ligand>
</feature>
<feature type="binding site" evidence="7">
    <location>
        <begin position="348"/>
        <end position="350"/>
    </location>
    <ligand>
        <name>GTP</name>
        <dbReference type="ChEBI" id="CHEBI:37565"/>
    </ligand>
</feature>
<keyword evidence="2 8" id="KW-0479">Metal-binding</keyword>
<dbReference type="HOGENOM" id="CLU_019597_2_2_6"/>
<dbReference type="Gene3D" id="6.10.250.2860">
    <property type="match status" value="1"/>
</dbReference>
<dbReference type="GO" id="GO:0005737">
    <property type="term" value="C:cytoplasm"/>
    <property type="evidence" value="ECO:0007669"/>
    <property type="project" value="UniProtKB-SubCell"/>
</dbReference>
<dbReference type="InterPro" id="IPR016496">
    <property type="entry name" value="GTPase_HflX"/>
</dbReference>
<dbReference type="Pfam" id="PF01926">
    <property type="entry name" value="MMR_HSR1"/>
    <property type="match status" value="1"/>
</dbReference>
<dbReference type="NCBIfam" id="NF008280">
    <property type="entry name" value="PRK11058.1"/>
    <property type="match status" value="1"/>
</dbReference>
<dbReference type="PROSITE" id="PS51705">
    <property type="entry name" value="G_HFLX"/>
    <property type="match status" value="1"/>
</dbReference>
<comment type="similarity">
    <text evidence="6">Belongs to the TRAFAC class OBG-HflX-like GTPase superfamily. HflX GTPase family.</text>
</comment>
<comment type="cofactor">
    <cofactor evidence="8">
        <name>Mg(2+)</name>
        <dbReference type="ChEBI" id="CHEBI:18420"/>
    </cofactor>
</comment>
<keyword evidence="5 6" id="KW-0342">GTP-binding</keyword>
<dbReference type="RefSeq" id="WP_013219601.1">
    <property type="nucleotide sequence ID" value="NC_014315.1"/>
</dbReference>
<evidence type="ECO:0000256" key="6">
    <source>
        <dbReference type="HAMAP-Rule" id="MF_00900"/>
    </source>
</evidence>
<dbReference type="GO" id="GO:0005525">
    <property type="term" value="F:GTP binding"/>
    <property type="evidence" value="ECO:0007669"/>
    <property type="project" value="UniProtKB-UniRule"/>
</dbReference>
<feature type="binding site" evidence="7">
    <location>
        <begin position="256"/>
        <end position="259"/>
    </location>
    <ligand>
        <name>GTP</name>
        <dbReference type="ChEBI" id="CHEBI:37565"/>
    </ligand>
</feature>
<evidence type="ECO:0000256" key="9">
    <source>
        <dbReference type="SAM" id="Coils"/>
    </source>
</evidence>
<dbReference type="InterPro" id="IPR032305">
    <property type="entry name" value="GTP-bd_M"/>
</dbReference>
<feature type="binding site" evidence="7">
    <location>
        <begin position="234"/>
        <end position="238"/>
    </location>
    <ligand>
        <name>GTP</name>
        <dbReference type="ChEBI" id="CHEBI:37565"/>
    </ligand>
</feature>
<accession>D8KAH8</accession>
<dbReference type="GO" id="GO:0043022">
    <property type="term" value="F:ribosome binding"/>
    <property type="evidence" value="ECO:0007669"/>
    <property type="project" value="TreeGrafter"/>
</dbReference>
<dbReference type="InterPro" id="IPR006073">
    <property type="entry name" value="GTP-bd"/>
</dbReference>
<dbReference type="Pfam" id="PF13167">
    <property type="entry name" value="GTP-bdg_N"/>
    <property type="match status" value="1"/>
</dbReference>
<dbReference type="FunFam" id="3.40.50.300:FF:000173">
    <property type="entry name" value="GTPase HflX"/>
    <property type="match status" value="1"/>
</dbReference>
<dbReference type="PIRSF" id="PIRSF006809">
    <property type="entry name" value="GTP-binding_hflX_prd"/>
    <property type="match status" value="1"/>
</dbReference>
<comment type="subunit">
    <text evidence="6">Monomer. Associates with the 50S ribosomal subunit.</text>
</comment>
<dbReference type="InterPro" id="IPR030394">
    <property type="entry name" value="G_HFLX_dom"/>
</dbReference>
<feature type="binding site" evidence="7">
    <location>
        <begin position="209"/>
        <end position="216"/>
    </location>
    <ligand>
        <name>GTP</name>
        <dbReference type="ChEBI" id="CHEBI:37565"/>
    </ligand>
</feature>
<proteinExistence type="inferred from homology"/>
<dbReference type="PANTHER" id="PTHR10229:SF0">
    <property type="entry name" value="GTP-BINDING PROTEIN 6-RELATED"/>
    <property type="match status" value="1"/>
</dbReference>
<evidence type="ECO:0000256" key="1">
    <source>
        <dbReference type="ARBA" id="ARBA00022490"/>
    </source>
</evidence>
<protein>
    <recommendedName>
        <fullName evidence="6">GTPase HflX</fullName>
    </recommendedName>
    <alternativeName>
        <fullName evidence="6">GTP-binding protein HflX</fullName>
    </alternativeName>
</protein>
<comment type="function">
    <text evidence="6">GTPase that associates with the 50S ribosomal subunit and may have a role during protein synthesis or ribosome biogenesis.</text>
</comment>
<evidence type="ECO:0000256" key="3">
    <source>
        <dbReference type="ARBA" id="ARBA00022741"/>
    </source>
</evidence>
<dbReference type="GO" id="GO:0046872">
    <property type="term" value="F:metal ion binding"/>
    <property type="evidence" value="ECO:0007669"/>
    <property type="project" value="UniProtKB-KW"/>
</dbReference>
<dbReference type="EMBL" id="CP002086">
    <property type="protein sequence ID" value="ADJ27493.1"/>
    <property type="molecule type" value="Genomic_DNA"/>
</dbReference>
<evidence type="ECO:0000256" key="4">
    <source>
        <dbReference type="ARBA" id="ARBA00022842"/>
    </source>
</evidence>
<dbReference type="KEGG" id="nwa:Nwat_0530"/>
<dbReference type="Gene3D" id="3.40.50.11060">
    <property type="entry name" value="GTPase HflX, N-terminal domain"/>
    <property type="match status" value="1"/>
</dbReference>
<dbReference type="Proteomes" id="UP000000393">
    <property type="component" value="Chromosome"/>
</dbReference>
<organism evidence="11 12">
    <name type="scientific">Nitrosococcus watsoni (strain C-113)</name>
    <dbReference type="NCBI Taxonomy" id="105559"/>
    <lineage>
        <taxon>Bacteria</taxon>
        <taxon>Pseudomonadati</taxon>
        <taxon>Pseudomonadota</taxon>
        <taxon>Gammaproteobacteria</taxon>
        <taxon>Chromatiales</taxon>
        <taxon>Chromatiaceae</taxon>
        <taxon>Nitrosococcus</taxon>
    </lineage>
</organism>
<evidence type="ECO:0000256" key="5">
    <source>
        <dbReference type="ARBA" id="ARBA00023134"/>
    </source>
</evidence>
<dbReference type="SUPFAM" id="SSF52540">
    <property type="entry name" value="P-loop containing nucleoside triphosphate hydrolases"/>
    <property type="match status" value="1"/>
</dbReference>
<feature type="binding site" evidence="8">
    <location>
        <position position="216"/>
    </location>
    <ligand>
        <name>Mg(2+)</name>
        <dbReference type="ChEBI" id="CHEBI:18420"/>
    </ligand>
</feature>
<dbReference type="HAMAP" id="MF_00900">
    <property type="entry name" value="GTPase_HflX"/>
    <property type="match status" value="1"/>
</dbReference>
<evidence type="ECO:0000256" key="7">
    <source>
        <dbReference type="PIRSR" id="PIRSR006809-1"/>
    </source>
</evidence>
<dbReference type="eggNOG" id="COG2262">
    <property type="taxonomic scope" value="Bacteria"/>
</dbReference>
<keyword evidence="9" id="KW-0175">Coiled coil</keyword>
<sequence length="382" mass="43522">MLFSHSEGSKGYNYSAILVHIDFHGPAYHEMQAEFIELVSSTGMQIVTILSGKRQSPHPKYFIGRGKVDEIRAWVDAEQADLVIFNHDLSPAQERNLEQFLQCRVLDRTELILDIFSQRARSHEGKLQVELAQLQHLSTRLVRGWSHLERQKGGIGLRGPGETQLETDRRLIGNRIRQLRKRLERVRKQRDQGRRSRHKAQVPTVSLVGYTNVGKSTLFNRLTASRVLVDDRLFATLDPTLRRLRLAMVQPLILADTVGFIRHLPHELVEAFRSTLEETRDAALLLHVVDASSEERGSLIAQVNKVLQTIGAEEIPQLEVYNKIDQVEGCQPRLERDASGRVHRVWLSATSGEGLELLRQALAEYFPVKRPVDLPQGIHAYQ</sequence>
<keyword evidence="4 8" id="KW-0460">Magnesium</keyword>
<dbReference type="GO" id="GO:0003924">
    <property type="term" value="F:GTPase activity"/>
    <property type="evidence" value="ECO:0007669"/>
    <property type="project" value="UniProtKB-UniRule"/>
</dbReference>
<feature type="domain" description="Hflx-type G" evidence="10">
    <location>
        <begin position="203"/>
        <end position="370"/>
    </location>
</feature>
<keyword evidence="1 6" id="KW-0963">Cytoplasm</keyword>
<dbReference type="AlphaFoldDB" id="D8KAH8"/>
<feature type="coiled-coil region" evidence="9">
    <location>
        <begin position="169"/>
        <end position="196"/>
    </location>
</feature>
<gene>
    <name evidence="6" type="primary">hflX</name>
    <name evidence="11" type="ordered locus">Nwat_0530</name>
</gene>
<feature type="binding site" evidence="7">
    <location>
        <begin position="322"/>
        <end position="325"/>
    </location>
    <ligand>
        <name>GTP</name>
        <dbReference type="ChEBI" id="CHEBI:37565"/>
    </ligand>
</feature>
<dbReference type="PRINTS" id="PR00326">
    <property type="entry name" value="GTP1OBG"/>
</dbReference>
<dbReference type="Gene3D" id="3.40.50.300">
    <property type="entry name" value="P-loop containing nucleotide triphosphate hydrolases"/>
    <property type="match status" value="1"/>
</dbReference>
<name>D8KAH8_NITWC</name>
<dbReference type="Pfam" id="PF16360">
    <property type="entry name" value="GTP-bdg_M"/>
    <property type="match status" value="1"/>
</dbReference>
<dbReference type="InterPro" id="IPR027417">
    <property type="entry name" value="P-loop_NTPase"/>
</dbReference>
<comment type="subcellular location">
    <subcellularLocation>
        <location evidence="6">Cytoplasm</location>
    </subcellularLocation>
    <text evidence="6">May associate with membranes.</text>
</comment>
<dbReference type="InterPro" id="IPR042108">
    <property type="entry name" value="GTPase_HflX_N_sf"/>
</dbReference>